<comment type="caution">
    <text evidence="7">The sequence shown here is derived from an EMBL/GenBank/DDBJ whole genome shotgun (WGS) entry which is preliminary data.</text>
</comment>
<evidence type="ECO:0000256" key="1">
    <source>
        <dbReference type="ARBA" id="ARBA00004141"/>
    </source>
</evidence>
<dbReference type="PANTHER" id="PTHR48040:SF45">
    <property type="entry name" value="PLEIOTROPIC DRUG RESISTANCE PROTEIN 1-LIKE"/>
    <property type="match status" value="1"/>
</dbReference>
<evidence type="ECO:0000256" key="2">
    <source>
        <dbReference type="ARBA" id="ARBA00022692"/>
    </source>
</evidence>
<feature type="transmembrane region" description="Helical" evidence="5">
    <location>
        <begin position="285"/>
        <end position="308"/>
    </location>
</feature>
<dbReference type="EMBL" id="JAJAGQ010000012">
    <property type="protein sequence ID" value="KAJ8547596.1"/>
    <property type="molecule type" value="Genomic_DNA"/>
</dbReference>
<feature type="transmembrane region" description="Helical" evidence="5">
    <location>
        <begin position="179"/>
        <end position="201"/>
    </location>
</feature>
<evidence type="ECO:0000256" key="3">
    <source>
        <dbReference type="ARBA" id="ARBA00022989"/>
    </source>
</evidence>
<name>A0A9Q1RAW4_9SOLA</name>
<reference evidence="8" key="1">
    <citation type="journal article" date="2023" name="Proc. Natl. Acad. Sci. U.S.A.">
        <title>Genomic and structural basis for evolution of tropane alkaloid biosynthesis.</title>
        <authorList>
            <person name="Wanga Y.-J."/>
            <person name="Taina T."/>
            <person name="Yua J.-Y."/>
            <person name="Lia J."/>
            <person name="Xua B."/>
            <person name="Chenc J."/>
            <person name="D'Auriad J.C."/>
            <person name="Huanga J.-P."/>
            <person name="Huanga S.-X."/>
        </authorList>
    </citation>
    <scope>NUCLEOTIDE SEQUENCE [LARGE SCALE GENOMIC DNA]</scope>
    <source>
        <strain evidence="8">cv. KIB-2019</strain>
    </source>
</reference>
<dbReference type="GO" id="GO:0016020">
    <property type="term" value="C:membrane"/>
    <property type="evidence" value="ECO:0007669"/>
    <property type="project" value="UniProtKB-SubCell"/>
</dbReference>
<feature type="transmembrane region" description="Helical" evidence="5">
    <location>
        <begin position="140"/>
        <end position="159"/>
    </location>
</feature>
<evidence type="ECO:0000256" key="4">
    <source>
        <dbReference type="ARBA" id="ARBA00023136"/>
    </source>
</evidence>
<evidence type="ECO:0000259" key="6">
    <source>
        <dbReference type="Pfam" id="PF01061"/>
    </source>
</evidence>
<evidence type="ECO:0000313" key="8">
    <source>
        <dbReference type="Proteomes" id="UP001152561"/>
    </source>
</evidence>
<feature type="domain" description="ABC-2 type transporter transmembrane" evidence="6">
    <location>
        <begin position="115"/>
        <end position="221"/>
    </location>
</feature>
<protein>
    <recommendedName>
        <fullName evidence="6">ABC-2 type transporter transmembrane domain-containing protein</fullName>
    </recommendedName>
</protein>
<evidence type="ECO:0000256" key="5">
    <source>
        <dbReference type="SAM" id="Phobius"/>
    </source>
</evidence>
<dbReference type="AlphaFoldDB" id="A0A9Q1RAW4"/>
<dbReference type="GO" id="GO:0140359">
    <property type="term" value="F:ABC-type transporter activity"/>
    <property type="evidence" value="ECO:0007669"/>
    <property type="project" value="InterPro"/>
</dbReference>
<dbReference type="InterPro" id="IPR013525">
    <property type="entry name" value="ABC2_TM"/>
</dbReference>
<keyword evidence="8" id="KW-1185">Reference proteome</keyword>
<organism evidence="7 8">
    <name type="scientific">Anisodus acutangulus</name>
    <dbReference type="NCBI Taxonomy" id="402998"/>
    <lineage>
        <taxon>Eukaryota</taxon>
        <taxon>Viridiplantae</taxon>
        <taxon>Streptophyta</taxon>
        <taxon>Embryophyta</taxon>
        <taxon>Tracheophyta</taxon>
        <taxon>Spermatophyta</taxon>
        <taxon>Magnoliopsida</taxon>
        <taxon>eudicotyledons</taxon>
        <taxon>Gunneridae</taxon>
        <taxon>Pentapetalae</taxon>
        <taxon>asterids</taxon>
        <taxon>lamiids</taxon>
        <taxon>Solanales</taxon>
        <taxon>Solanaceae</taxon>
        <taxon>Solanoideae</taxon>
        <taxon>Hyoscyameae</taxon>
        <taxon>Anisodus</taxon>
    </lineage>
</organism>
<dbReference type="Pfam" id="PF01061">
    <property type="entry name" value="ABC2_membrane"/>
    <property type="match status" value="1"/>
</dbReference>
<keyword evidence="4 5" id="KW-0472">Membrane</keyword>
<keyword evidence="2 5" id="KW-0812">Transmembrane</keyword>
<dbReference type="Proteomes" id="UP001152561">
    <property type="component" value="Unassembled WGS sequence"/>
</dbReference>
<accession>A0A9Q1RAW4</accession>
<feature type="transmembrane region" description="Helical" evidence="5">
    <location>
        <begin position="208"/>
        <end position="231"/>
    </location>
</feature>
<comment type="subcellular location">
    <subcellularLocation>
        <location evidence="1">Membrane</location>
        <topology evidence="1">Multi-pass membrane protein</topology>
    </subcellularLocation>
</comment>
<dbReference type="InterPro" id="IPR027417">
    <property type="entry name" value="P-loop_NTPase"/>
</dbReference>
<evidence type="ECO:0000313" key="7">
    <source>
        <dbReference type="EMBL" id="KAJ8547596.1"/>
    </source>
</evidence>
<sequence>MDEPTSGVDVRAAAIVTRTVRNTVDTGRTVACTIHQPSIDIFDAFNEGNDGVPKIKDSYNPATWMLEITTAAQEALLGIDYAELYNNSELHKRNKALIKELSVPAPGSKDLYFPTKYSQSFFTQCIACLSKQHWGRQQDFFNAIGAMYAAVMFLGVQNSTAVQPIISIERTVFYRERAAGMYSALPYAFGQVMIELPYLLIQTMIYGVIVMMTVAATPNLGLATIISSAFMDIGIFSQDLSLQKHMDTMEYGLMASQFGDLKDKLDTNETVEQFIESYFDFKYDFVGYVALIHVGFYVVLGFVFAYSIKVFNFQKR</sequence>
<dbReference type="OrthoDB" id="1304754at2759"/>
<dbReference type="PANTHER" id="PTHR48040">
    <property type="entry name" value="PLEIOTROPIC DRUG RESISTANCE PROTEIN 1-LIKE ISOFORM X1"/>
    <property type="match status" value="1"/>
</dbReference>
<gene>
    <name evidence="7" type="ORF">K7X08_011182</name>
</gene>
<keyword evidence="3 5" id="KW-1133">Transmembrane helix</keyword>
<proteinExistence type="predicted"/>
<dbReference type="Gene3D" id="3.40.50.300">
    <property type="entry name" value="P-loop containing nucleotide triphosphate hydrolases"/>
    <property type="match status" value="1"/>
</dbReference>